<gene>
    <name evidence="1" type="ORF">SSLN_LOCUS19047</name>
</gene>
<dbReference type="AlphaFoldDB" id="A0A183TRE9"/>
<accession>A0A183TRE9</accession>
<dbReference type="Proteomes" id="UP000275846">
    <property type="component" value="Unassembled WGS sequence"/>
</dbReference>
<proteinExistence type="predicted"/>
<evidence type="ECO:0000313" key="3">
    <source>
        <dbReference type="WBParaSite" id="SSLN_0001977001-mRNA-1"/>
    </source>
</evidence>
<organism evidence="3">
    <name type="scientific">Schistocephalus solidus</name>
    <name type="common">Tapeworm</name>
    <dbReference type="NCBI Taxonomy" id="70667"/>
    <lineage>
        <taxon>Eukaryota</taxon>
        <taxon>Metazoa</taxon>
        <taxon>Spiralia</taxon>
        <taxon>Lophotrochozoa</taxon>
        <taxon>Platyhelminthes</taxon>
        <taxon>Cestoda</taxon>
        <taxon>Eucestoda</taxon>
        <taxon>Diphyllobothriidea</taxon>
        <taxon>Diphyllobothriidae</taxon>
        <taxon>Schistocephalus</taxon>
    </lineage>
</organism>
<sequence length="149" mass="15998">METFLPPPALAPITATNYACPTPATSVATSDYLPPASFTTTAPTAIDGNSIVTCPNSDRTFTSKIDLIGHLIFHRTETGKLVVNLCIHFFVPTFKLASPTHDNLDTFLRFCNPDDGLQVQLMIKAGSDGFASLIGGFCCQQGRISKMIS</sequence>
<dbReference type="EMBL" id="UYSU01046095">
    <property type="protein sequence ID" value="VDM05433.1"/>
    <property type="molecule type" value="Genomic_DNA"/>
</dbReference>
<reference evidence="3" key="1">
    <citation type="submission" date="2016-06" db="UniProtKB">
        <authorList>
            <consortium name="WormBaseParasite"/>
        </authorList>
    </citation>
    <scope>IDENTIFICATION</scope>
</reference>
<name>A0A183TRE9_SCHSO</name>
<dbReference type="OrthoDB" id="8117402at2759"/>
<evidence type="ECO:0000313" key="2">
    <source>
        <dbReference type="Proteomes" id="UP000275846"/>
    </source>
</evidence>
<protein>
    <submittedName>
        <fullName evidence="3">C2H2-type domain-containing protein</fullName>
    </submittedName>
</protein>
<keyword evidence="2" id="KW-1185">Reference proteome</keyword>
<dbReference type="WBParaSite" id="SSLN_0001977001-mRNA-1">
    <property type="protein sequence ID" value="SSLN_0001977001-mRNA-1"/>
    <property type="gene ID" value="SSLN_0001977001"/>
</dbReference>
<reference evidence="1 2" key="2">
    <citation type="submission" date="2018-11" db="EMBL/GenBank/DDBJ databases">
        <authorList>
            <consortium name="Pathogen Informatics"/>
        </authorList>
    </citation>
    <scope>NUCLEOTIDE SEQUENCE [LARGE SCALE GENOMIC DNA]</scope>
    <source>
        <strain evidence="1 2">NST_G2</strain>
    </source>
</reference>
<evidence type="ECO:0000313" key="1">
    <source>
        <dbReference type="EMBL" id="VDM05433.1"/>
    </source>
</evidence>